<dbReference type="FunFam" id="3.40.50.300:FF:000412">
    <property type="entry name" value="ADP-ribosylation factor 1"/>
    <property type="match status" value="1"/>
</dbReference>
<keyword evidence="5" id="KW-0460">Magnesium</keyword>
<evidence type="ECO:0000313" key="7">
    <source>
        <dbReference type="EMBL" id="KAK0428278.1"/>
    </source>
</evidence>
<keyword evidence="2 4" id="KW-0547">Nucleotide-binding</keyword>
<evidence type="ECO:0000256" key="1">
    <source>
        <dbReference type="ARBA" id="ARBA00010290"/>
    </source>
</evidence>
<comment type="similarity">
    <text evidence="1">Belongs to the small GTPase superfamily. Arf family.</text>
</comment>
<dbReference type="GO" id="GO:0005525">
    <property type="term" value="F:GTP binding"/>
    <property type="evidence" value="ECO:0007669"/>
    <property type="project" value="UniProtKB-KW"/>
</dbReference>
<dbReference type="SUPFAM" id="SSF52540">
    <property type="entry name" value="P-loop containing nucleoside triphosphate hydrolases"/>
    <property type="match status" value="1"/>
</dbReference>
<dbReference type="Gene3D" id="3.40.50.300">
    <property type="entry name" value="P-loop containing nucleotide triphosphate hydrolases"/>
    <property type="match status" value="1"/>
</dbReference>
<organism evidence="7 8">
    <name type="scientific">Steinernema hermaphroditum</name>
    <dbReference type="NCBI Taxonomy" id="289476"/>
    <lineage>
        <taxon>Eukaryota</taxon>
        <taxon>Metazoa</taxon>
        <taxon>Ecdysozoa</taxon>
        <taxon>Nematoda</taxon>
        <taxon>Chromadorea</taxon>
        <taxon>Rhabditida</taxon>
        <taxon>Tylenchina</taxon>
        <taxon>Panagrolaimomorpha</taxon>
        <taxon>Strongyloidoidea</taxon>
        <taxon>Steinernematidae</taxon>
        <taxon>Steinernema</taxon>
    </lineage>
</organism>
<dbReference type="PANTHER" id="PTHR11711">
    <property type="entry name" value="ADP RIBOSYLATION FACTOR-RELATED"/>
    <property type="match status" value="1"/>
</dbReference>
<feature type="binding site" evidence="4">
    <location>
        <begin position="24"/>
        <end position="31"/>
    </location>
    <ligand>
        <name>GTP</name>
        <dbReference type="ChEBI" id="CHEBI:37565"/>
    </ligand>
</feature>
<dbReference type="InterPro" id="IPR006689">
    <property type="entry name" value="Small_GTPase_ARF/SAR"/>
</dbReference>
<keyword evidence="3 4" id="KW-0342">GTP-binding</keyword>
<evidence type="ECO:0000256" key="3">
    <source>
        <dbReference type="ARBA" id="ARBA00023134"/>
    </source>
</evidence>
<dbReference type="CDD" id="cd00878">
    <property type="entry name" value="Arf_Arl"/>
    <property type="match status" value="1"/>
</dbReference>
<accession>A0AA39ISK4</accession>
<dbReference type="GO" id="GO:0046872">
    <property type="term" value="F:metal ion binding"/>
    <property type="evidence" value="ECO:0007669"/>
    <property type="project" value="UniProtKB-KW"/>
</dbReference>
<proteinExistence type="inferred from homology"/>
<dbReference type="AlphaFoldDB" id="A0AA39ISK4"/>
<dbReference type="InterPro" id="IPR024156">
    <property type="entry name" value="Small_GTPase_ARF"/>
</dbReference>
<dbReference type="PROSITE" id="PS51417">
    <property type="entry name" value="ARF"/>
    <property type="match status" value="1"/>
</dbReference>
<keyword evidence="8" id="KW-1185">Reference proteome</keyword>
<comment type="caution">
    <text evidence="7">The sequence shown here is derived from an EMBL/GenBank/DDBJ whole genome shotgun (WGS) entry which is preliminary data.</text>
</comment>
<dbReference type="PRINTS" id="PR00328">
    <property type="entry name" value="SAR1GTPBP"/>
</dbReference>
<evidence type="ECO:0000256" key="5">
    <source>
        <dbReference type="PIRSR" id="PIRSR606689-2"/>
    </source>
</evidence>
<feature type="binding site" evidence="5">
    <location>
        <position position="31"/>
    </location>
    <ligand>
        <name>Mg(2+)</name>
        <dbReference type="ChEBI" id="CHEBI:18420"/>
    </ligand>
</feature>
<evidence type="ECO:0000256" key="4">
    <source>
        <dbReference type="PIRSR" id="PIRSR606689-1"/>
    </source>
</evidence>
<name>A0AA39ISK4_9BILA</name>
<evidence type="ECO:0000313" key="8">
    <source>
        <dbReference type="Proteomes" id="UP001175271"/>
    </source>
</evidence>
<dbReference type="NCBIfam" id="TIGR00231">
    <property type="entry name" value="small_GTP"/>
    <property type="match status" value="1"/>
</dbReference>
<dbReference type="GO" id="GO:0030010">
    <property type="term" value="P:establishment of cell polarity"/>
    <property type="evidence" value="ECO:0007669"/>
    <property type="project" value="UniProtKB-ARBA"/>
</dbReference>
<sequence length="772" mass="88587">MGSLSSRFSSYSNSNENIRVLMIGLDGAGKTTILDKIKTGDFVSTTPTIGWIQRANVIHRNVHFTVWELGSQPAIRPMWRLCFDNTKALIFVVDCNDGKRLKEASEELNWLMIEDELRDVPLLVFANKSDLLEESDTSDMTCKLGLPKIKNRKWHVQSSCALTGEGVQEGLEWLFQNLFLMDCVPYKFCEDVFCSLDMLKCKLEDAAKELTGLWKIAAEKCAENLCTLKVTLWKDIQGKWQCTFERRWEMPEDMKLPKSIGELLAMDRRFTRIGAVVFVGDAYQPINEAVITISNKELVEKLISFLNAQSLFSCVHHYMLQGSPESRDEDLEVFLRYDNIVGLFITYYGQHSEDYLVAQIKNSSRLDYLEINEAVHWPHSEKVEDVFIEFLRKPMKIHLFVYTYPGSLMVTIRTVKDVFKQWCKTGKLSELKANSDVTEEELLPLTVPEGVTRHMKRANDDYESMFIIQWRRGTTFTPMDSVPFIFCVDVLERLSRGNLFTMADHLSGQWRSAAQRFAELKRYLFVTISKDSEGWWYGVEDEKIWENTENAPRSHEEFLSMDRRYVDLRMLRHLLHLKASLPHRDVLPSATTVITLEEVLHLATSKEVLLLMDLIVASLPHLLDALLRPTQANPLKSLNLRKTASGDGKRFRSMVIASAVAAKRIRHNNHRPAPLTYDDLLRLQRQHRASKQVSRASSPHLKPKERRHSEQSHSCTDASSFSSEEDEHGLIDRVVTWLRRRKTSKAAPSAKDANNNDSHHNSDTEGSSVGPI</sequence>
<reference evidence="7" key="1">
    <citation type="submission" date="2023-06" db="EMBL/GenBank/DDBJ databases">
        <title>Genomic analysis of the entomopathogenic nematode Steinernema hermaphroditum.</title>
        <authorList>
            <person name="Schwarz E.M."/>
            <person name="Heppert J.K."/>
            <person name="Baniya A."/>
            <person name="Schwartz H.T."/>
            <person name="Tan C.-H."/>
            <person name="Antoshechkin I."/>
            <person name="Sternberg P.W."/>
            <person name="Goodrich-Blair H."/>
            <person name="Dillman A.R."/>
        </authorList>
    </citation>
    <scope>NUCLEOTIDE SEQUENCE</scope>
    <source>
        <strain evidence="7">PS9179</strain>
        <tissue evidence="7">Whole animal</tissue>
    </source>
</reference>
<dbReference type="EMBL" id="JAUCMV010000001">
    <property type="protein sequence ID" value="KAK0428278.1"/>
    <property type="molecule type" value="Genomic_DNA"/>
</dbReference>
<evidence type="ECO:0000256" key="6">
    <source>
        <dbReference type="SAM" id="MobiDB-lite"/>
    </source>
</evidence>
<feature type="binding site" evidence="4">
    <location>
        <begin position="127"/>
        <end position="130"/>
    </location>
    <ligand>
        <name>GTP</name>
        <dbReference type="ChEBI" id="CHEBI:37565"/>
    </ligand>
</feature>
<feature type="binding site" evidence="5">
    <location>
        <position position="48"/>
    </location>
    <ligand>
        <name>Mg(2+)</name>
        <dbReference type="ChEBI" id="CHEBI:18420"/>
    </ligand>
</feature>
<dbReference type="Proteomes" id="UP001175271">
    <property type="component" value="Unassembled WGS sequence"/>
</dbReference>
<feature type="region of interest" description="Disordered" evidence="6">
    <location>
        <begin position="686"/>
        <end position="772"/>
    </location>
</feature>
<dbReference type="Pfam" id="PF00025">
    <property type="entry name" value="Arf"/>
    <property type="match status" value="1"/>
</dbReference>
<dbReference type="SMART" id="SM00177">
    <property type="entry name" value="ARF"/>
    <property type="match status" value="1"/>
</dbReference>
<dbReference type="InterPro" id="IPR027417">
    <property type="entry name" value="P-loop_NTPase"/>
</dbReference>
<evidence type="ECO:0000256" key="2">
    <source>
        <dbReference type="ARBA" id="ARBA00022741"/>
    </source>
</evidence>
<protein>
    <submittedName>
        <fullName evidence="7">Uncharacterized protein</fullName>
    </submittedName>
</protein>
<keyword evidence="5" id="KW-0479">Metal-binding</keyword>
<dbReference type="SMART" id="SM00178">
    <property type="entry name" value="SAR"/>
    <property type="match status" value="1"/>
</dbReference>
<dbReference type="InterPro" id="IPR005225">
    <property type="entry name" value="Small_GTP-bd"/>
</dbReference>
<dbReference type="GO" id="GO:0003924">
    <property type="term" value="F:GTPase activity"/>
    <property type="evidence" value="ECO:0007669"/>
    <property type="project" value="InterPro"/>
</dbReference>
<feature type="compositionally biased region" description="Polar residues" evidence="6">
    <location>
        <begin position="712"/>
        <end position="722"/>
    </location>
</feature>
<gene>
    <name evidence="7" type="ORF">QR680_010708</name>
</gene>